<name>A0A022PFB3_9GAMM</name>
<dbReference type="PROSITE" id="PS50943">
    <property type="entry name" value="HTH_CROC1"/>
    <property type="match status" value="1"/>
</dbReference>
<dbReference type="CDD" id="cd00093">
    <property type="entry name" value="HTH_XRE"/>
    <property type="match status" value="1"/>
</dbReference>
<dbReference type="AlphaFoldDB" id="A0A022PFB3"/>
<evidence type="ECO:0000313" key="3">
    <source>
        <dbReference type="Proteomes" id="UP000023464"/>
    </source>
</evidence>
<proteinExistence type="predicted"/>
<keyword evidence="3" id="KW-1185">Reference proteome</keyword>
<dbReference type="Gene3D" id="1.10.260.40">
    <property type="entry name" value="lambda repressor-like DNA-binding domains"/>
    <property type="match status" value="1"/>
</dbReference>
<dbReference type="PATRIC" id="fig|1393736.3.peg.3960"/>
<feature type="domain" description="HTH cro/C1-type" evidence="1">
    <location>
        <begin position="64"/>
        <end position="104"/>
    </location>
</feature>
<protein>
    <recommendedName>
        <fullName evidence="1">HTH cro/C1-type domain-containing protein</fullName>
    </recommendedName>
</protein>
<dbReference type="InterPro" id="IPR010982">
    <property type="entry name" value="Lambda_DNA-bd_dom_sf"/>
</dbReference>
<dbReference type="EMBL" id="JFGV01000076">
    <property type="protein sequence ID" value="EYU13633.1"/>
    <property type="molecule type" value="Genomic_DNA"/>
</dbReference>
<comment type="caution">
    <text evidence="2">The sequence shown here is derived from an EMBL/GenBank/DDBJ whole genome shotgun (WGS) entry which is preliminary data.</text>
</comment>
<dbReference type="InterPro" id="IPR001387">
    <property type="entry name" value="Cro/C1-type_HTH"/>
</dbReference>
<sequence length="167" mass="18909">MYSQYVTKSTNSRNILRNVILRQGLAIAMSEKEKCTSSDSTHSKIMQFKDRLKQAIGDESVNSFAKRCEISEASLRNYLSGKVEPPLGKLVAFSEKSGVPVGWLAIGDTTVTEEQEKAWLMLLHRMTLKEREVIIDRIFRLGINSLLKTLQGDIQQPESQFEDVLDD</sequence>
<reference evidence="2 3" key="1">
    <citation type="submission" date="2014-03" db="EMBL/GenBank/DDBJ databases">
        <title>Draft Genome of Photorhabdus luminescens BA1, an Egyptian Isolate.</title>
        <authorList>
            <person name="Ghazal S."/>
            <person name="Hurst S.G.IV."/>
            <person name="Morris K."/>
            <person name="Thomas K."/>
            <person name="Tisa L.S."/>
        </authorList>
    </citation>
    <scope>NUCLEOTIDE SEQUENCE [LARGE SCALE GENOMIC DNA]</scope>
    <source>
        <strain evidence="2 3">BA1</strain>
    </source>
</reference>
<organism evidence="2 3">
    <name type="scientific">Photorhabdus aegyptia</name>
    <dbReference type="NCBI Taxonomy" id="2805098"/>
    <lineage>
        <taxon>Bacteria</taxon>
        <taxon>Pseudomonadati</taxon>
        <taxon>Pseudomonadota</taxon>
        <taxon>Gammaproteobacteria</taxon>
        <taxon>Enterobacterales</taxon>
        <taxon>Morganellaceae</taxon>
        <taxon>Photorhabdus</taxon>
    </lineage>
</organism>
<dbReference type="Proteomes" id="UP000023464">
    <property type="component" value="Unassembled WGS sequence"/>
</dbReference>
<dbReference type="GO" id="GO:0003677">
    <property type="term" value="F:DNA binding"/>
    <property type="evidence" value="ECO:0007669"/>
    <property type="project" value="InterPro"/>
</dbReference>
<evidence type="ECO:0000259" key="1">
    <source>
        <dbReference type="PROSITE" id="PS50943"/>
    </source>
</evidence>
<dbReference type="SUPFAM" id="SSF47413">
    <property type="entry name" value="lambda repressor-like DNA-binding domains"/>
    <property type="match status" value="1"/>
</dbReference>
<gene>
    <name evidence="2" type="ORF">BA1DRAFT_03878</name>
</gene>
<evidence type="ECO:0000313" key="2">
    <source>
        <dbReference type="EMBL" id="EYU13633.1"/>
    </source>
</evidence>
<accession>A0A022PFB3</accession>